<reference evidence="4 5" key="1">
    <citation type="submission" date="2016-11" db="EMBL/GenBank/DDBJ databases">
        <authorList>
            <person name="Jaros S."/>
            <person name="Januszkiewicz K."/>
            <person name="Wedrychowicz H."/>
        </authorList>
    </citation>
    <scope>NUCLEOTIDE SEQUENCE [LARGE SCALE GENOMIC DNA]</scope>
    <source>
        <strain evidence="4 5">DSM 18899</strain>
    </source>
</reference>
<dbReference type="OrthoDB" id="245568at2"/>
<dbReference type="RefSeq" id="WP_084658063.1">
    <property type="nucleotide sequence ID" value="NZ_FPKR01000001.1"/>
</dbReference>
<evidence type="ECO:0000256" key="2">
    <source>
        <dbReference type="SAM" id="SignalP"/>
    </source>
</evidence>
<name>A0A1K2H6B0_9NEIS</name>
<proteinExistence type="predicted"/>
<keyword evidence="5" id="KW-1185">Reference proteome</keyword>
<evidence type="ECO:0000259" key="3">
    <source>
        <dbReference type="SMART" id="SM00062"/>
    </source>
</evidence>
<evidence type="ECO:0000313" key="4">
    <source>
        <dbReference type="EMBL" id="SFZ71041.1"/>
    </source>
</evidence>
<dbReference type="SMART" id="SM00062">
    <property type="entry name" value="PBPb"/>
    <property type="match status" value="1"/>
</dbReference>
<dbReference type="PANTHER" id="PTHR35936:SF25">
    <property type="entry name" value="ABC TRANSPORTER SUBSTRATE-BINDING PROTEIN"/>
    <property type="match status" value="1"/>
</dbReference>
<sequence length="241" mass="27480">MRTWCLLLACLPALAAELPTLRVAVGLFLPPYVIREQHGGLEYDIVAEALRRSGYRMQPQYVAYGQIGTMLQRRVVDAAMTQNPASGLDAHYSEPVVRYHDYAITLSARAIKLAKVSDLHPYSLVAFQNAHQELGPAFAELTRNHPRYSEAGQQIAQNKLLYSGQVDVVIADKLIFNYYRQLVHGEVDARQPVTFHPLFEPIAYSVAFRDPALRERFNRALAQMRKDGSVARIEQRYRRYF</sequence>
<dbReference type="InterPro" id="IPR001638">
    <property type="entry name" value="Solute-binding_3/MltF_N"/>
</dbReference>
<organism evidence="4 5">
    <name type="scientific">Chitinimonas taiwanensis DSM 18899</name>
    <dbReference type="NCBI Taxonomy" id="1121279"/>
    <lineage>
        <taxon>Bacteria</taxon>
        <taxon>Pseudomonadati</taxon>
        <taxon>Pseudomonadota</taxon>
        <taxon>Betaproteobacteria</taxon>
        <taxon>Neisseriales</taxon>
        <taxon>Chitinibacteraceae</taxon>
        <taxon>Chitinimonas</taxon>
    </lineage>
</organism>
<dbReference type="STRING" id="1121279.SAMN02745887_00387"/>
<accession>A0A1K2H6B0</accession>
<dbReference type="Proteomes" id="UP000186513">
    <property type="component" value="Unassembled WGS sequence"/>
</dbReference>
<feature type="domain" description="Solute-binding protein family 3/N-terminal" evidence="3">
    <location>
        <begin position="20"/>
        <end position="241"/>
    </location>
</feature>
<feature type="chain" id="PRO_5012182398" evidence="2">
    <location>
        <begin position="16"/>
        <end position="241"/>
    </location>
</feature>
<dbReference type="AlphaFoldDB" id="A0A1K2H6B0"/>
<dbReference type="Gene3D" id="3.40.190.10">
    <property type="entry name" value="Periplasmic binding protein-like II"/>
    <property type="match status" value="2"/>
</dbReference>
<dbReference type="Pfam" id="PF00497">
    <property type="entry name" value="SBP_bac_3"/>
    <property type="match status" value="1"/>
</dbReference>
<feature type="signal peptide" evidence="2">
    <location>
        <begin position="1"/>
        <end position="15"/>
    </location>
</feature>
<gene>
    <name evidence="4" type="ORF">SAMN02745887_00387</name>
</gene>
<dbReference type="SUPFAM" id="SSF53850">
    <property type="entry name" value="Periplasmic binding protein-like II"/>
    <property type="match status" value="1"/>
</dbReference>
<evidence type="ECO:0000256" key="1">
    <source>
        <dbReference type="ARBA" id="ARBA00022729"/>
    </source>
</evidence>
<keyword evidence="1 2" id="KW-0732">Signal</keyword>
<dbReference type="EMBL" id="FPKR01000001">
    <property type="protein sequence ID" value="SFZ71041.1"/>
    <property type="molecule type" value="Genomic_DNA"/>
</dbReference>
<protein>
    <submittedName>
        <fullName evidence="4">ABC-type amino acid transport substrate-binding protein</fullName>
    </submittedName>
</protein>
<dbReference type="PANTHER" id="PTHR35936">
    <property type="entry name" value="MEMBRANE-BOUND LYTIC MUREIN TRANSGLYCOSYLASE F"/>
    <property type="match status" value="1"/>
</dbReference>
<evidence type="ECO:0000313" key="5">
    <source>
        <dbReference type="Proteomes" id="UP000186513"/>
    </source>
</evidence>